<sequence length="318" mass="35902">MKTTLVTGGAGFIGSHLVEELLKEGRRVVVLDDLSSGKLENLPKSENLEFIEGSITDRKLLREIFSEFKFKTVFHLAAVPSVELSVREPLKTHEVNCNGTIYLLEEAKKRGVDRFIFSSSAAVYGNRPELPKREDHPVEPVTPYGVDKYASERFVVNSYFLYGLKATALRFFNVYGERQDSSSPYSGVISIFIDRFIRFKNGENVTVDVFGDGRQTRDFVYVKDVVRALLLCESSNEAFGEVFNVGTGRETSLLDLIKTLKEITGVSPPVIFKPPRKGDIKRSYADITKLSNLGYKPGYSLNEGLKRTYLWEEKRRGL</sequence>
<protein>
    <submittedName>
        <fullName evidence="3">UDP-glucose 4-epimerase</fullName>
    </submittedName>
</protein>
<reference evidence="3 4" key="1">
    <citation type="submission" date="2017-05" db="EMBL/GenBank/DDBJ databases">
        <authorList>
            <person name="Varghese N."/>
            <person name="Submissions S."/>
        </authorList>
    </citation>
    <scope>NUCLEOTIDE SEQUENCE [LARGE SCALE GENOMIC DNA]</scope>
    <source>
        <strain evidence="3 4">DSM 16304</strain>
    </source>
</reference>
<dbReference type="RefSeq" id="WP_142934094.1">
    <property type="nucleotide sequence ID" value="NZ_FXTM01000004.1"/>
</dbReference>
<dbReference type="EMBL" id="FXTM01000004">
    <property type="protein sequence ID" value="SMO42484.1"/>
    <property type="molecule type" value="Genomic_DNA"/>
</dbReference>
<evidence type="ECO:0000256" key="1">
    <source>
        <dbReference type="ARBA" id="ARBA00007637"/>
    </source>
</evidence>
<dbReference type="PRINTS" id="PR01713">
    <property type="entry name" value="NUCEPIMERASE"/>
</dbReference>
<evidence type="ECO:0000313" key="3">
    <source>
        <dbReference type="EMBL" id="SMO42484.1"/>
    </source>
</evidence>
<gene>
    <name evidence="3" type="ORF">SAMN06269117_10423</name>
</gene>
<dbReference type="SUPFAM" id="SSF51735">
    <property type="entry name" value="NAD(P)-binding Rossmann-fold domains"/>
    <property type="match status" value="1"/>
</dbReference>
<dbReference type="OrthoDB" id="9801029at2"/>
<feature type="domain" description="NAD-dependent epimerase/dehydratase" evidence="2">
    <location>
        <begin position="5"/>
        <end position="246"/>
    </location>
</feature>
<dbReference type="InterPro" id="IPR001509">
    <property type="entry name" value="Epimerase_deHydtase"/>
</dbReference>
<comment type="similarity">
    <text evidence="1">Belongs to the NAD(P)-dependent epimerase/dehydratase family.</text>
</comment>
<name>A0A521B5V5_9BACT</name>
<organism evidence="3 4">
    <name type="scientific">Balnearium lithotrophicum</name>
    <dbReference type="NCBI Taxonomy" id="223788"/>
    <lineage>
        <taxon>Bacteria</taxon>
        <taxon>Pseudomonadati</taxon>
        <taxon>Aquificota</taxon>
        <taxon>Aquificia</taxon>
        <taxon>Desulfurobacteriales</taxon>
        <taxon>Desulfurobacteriaceae</taxon>
        <taxon>Balnearium</taxon>
    </lineage>
</organism>
<dbReference type="Gene3D" id="3.40.50.720">
    <property type="entry name" value="NAD(P)-binding Rossmann-like Domain"/>
    <property type="match status" value="1"/>
</dbReference>
<dbReference type="PANTHER" id="PTHR43000">
    <property type="entry name" value="DTDP-D-GLUCOSE 4,6-DEHYDRATASE-RELATED"/>
    <property type="match status" value="1"/>
</dbReference>
<dbReference type="Pfam" id="PF01370">
    <property type="entry name" value="Epimerase"/>
    <property type="match status" value="1"/>
</dbReference>
<dbReference type="Proteomes" id="UP000317315">
    <property type="component" value="Unassembled WGS sequence"/>
</dbReference>
<dbReference type="AlphaFoldDB" id="A0A521B5V5"/>
<keyword evidence="4" id="KW-1185">Reference proteome</keyword>
<evidence type="ECO:0000259" key="2">
    <source>
        <dbReference type="Pfam" id="PF01370"/>
    </source>
</evidence>
<proteinExistence type="inferred from homology"/>
<accession>A0A521B5V5</accession>
<dbReference type="InterPro" id="IPR036291">
    <property type="entry name" value="NAD(P)-bd_dom_sf"/>
</dbReference>
<evidence type="ECO:0000313" key="4">
    <source>
        <dbReference type="Proteomes" id="UP000317315"/>
    </source>
</evidence>